<dbReference type="PRINTS" id="PR00252">
    <property type="entry name" value="NRIONCHANNEL"/>
</dbReference>
<organism evidence="12 13">
    <name type="scientific">Pinctada imbricata</name>
    <name type="common">Atlantic pearl-oyster</name>
    <name type="synonym">Pinctada martensii</name>
    <dbReference type="NCBI Taxonomy" id="66713"/>
    <lineage>
        <taxon>Eukaryota</taxon>
        <taxon>Metazoa</taxon>
        <taxon>Spiralia</taxon>
        <taxon>Lophotrochozoa</taxon>
        <taxon>Mollusca</taxon>
        <taxon>Bivalvia</taxon>
        <taxon>Autobranchia</taxon>
        <taxon>Pteriomorphia</taxon>
        <taxon>Pterioida</taxon>
        <taxon>Pterioidea</taxon>
        <taxon>Pteriidae</taxon>
        <taxon>Pinctada</taxon>
    </lineage>
</organism>
<keyword evidence="1" id="KW-0813">Transport</keyword>
<evidence type="ECO:0000256" key="8">
    <source>
        <dbReference type="ARBA" id="ARBA00023286"/>
    </source>
</evidence>
<feature type="domain" description="Neurotransmitter-gated ion-channel ligand-binding" evidence="11">
    <location>
        <begin position="21"/>
        <end position="152"/>
    </location>
</feature>
<evidence type="ECO:0000256" key="6">
    <source>
        <dbReference type="ARBA" id="ARBA00023136"/>
    </source>
</evidence>
<dbReference type="Pfam" id="PF02931">
    <property type="entry name" value="Neur_chan_LBD"/>
    <property type="match status" value="1"/>
</dbReference>
<reference evidence="12" key="1">
    <citation type="submission" date="2019-08" db="EMBL/GenBank/DDBJ databases">
        <title>The improved chromosome-level genome for the pearl oyster Pinctada fucata martensii using PacBio sequencing and Hi-C.</title>
        <authorList>
            <person name="Zheng Z."/>
        </authorList>
    </citation>
    <scope>NUCLEOTIDE SEQUENCE</scope>
    <source>
        <strain evidence="12">ZZ-2019</strain>
        <tissue evidence="12">Adductor muscle</tissue>
    </source>
</reference>
<evidence type="ECO:0000256" key="4">
    <source>
        <dbReference type="ARBA" id="ARBA00023018"/>
    </source>
</evidence>
<evidence type="ECO:0000256" key="1">
    <source>
        <dbReference type="ARBA" id="ARBA00022448"/>
    </source>
</evidence>
<evidence type="ECO:0000313" key="12">
    <source>
        <dbReference type="EMBL" id="KAK3098871.1"/>
    </source>
</evidence>
<dbReference type="GO" id="GO:0004888">
    <property type="term" value="F:transmembrane signaling receptor activity"/>
    <property type="evidence" value="ECO:0007669"/>
    <property type="project" value="InterPro"/>
</dbReference>
<proteinExistence type="predicted"/>
<dbReference type="GO" id="GO:0045211">
    <property type="term" value="C:postsynaptic membrane"/>
    <property type="evidence" value="ECO:0007669"/>
    <property type="project" value="InterPro"/>
</dbReference>
<gene>
    <name evidence="12" type="ORF">FSP39_023860</name>
</gene>
<keyword evidence="6" id="KW-0472">Membrane</keyword>
<keyword evidence="5" id="KW-0406">Ion transport</keyword>
<name>A0AA88Y6J8_PINIB</name>
<keyword evidence="9" id="KW-0407">Ion channel</keyword>
<dbReference type="InterPro" id="IPR036734">
    <property type="entry name" value="Neur_chan_lig-bd_sf"/>
</dbReference>
<evidence type="ECO:0000256" key="10">
    <source>
        <dbReference type="ARBA" id="ARBA00034099"/>
    </source>
</evidence>
<accession>A0AA88Y6J8</accession>
<dbReference type="AlphaFoldDB" id="A0AA88Y6J8"/>
<dbReference type="FunFam" id="2.70.170.10:FF:000028">
    <property type="entry name" value="AcetylCholine Receptor"/>
    <property type="match status" value="1"/>
</dbReference>
<keyword evidence="3" id="KW-0812">Transmembrane</keyword>
<keyword evidence="4" id="KW-0770">Synapse</keyword>
<keyword evidence="2" id="KW-1003">Cell membrane</keyword>
<evidence type="ECO:0000256" key="2">
    <source>
        <dbReference type="ARBA" id="ARBA00022475"/>
    </source>
</evidence>
<evidence type="ECO:0000256" key="5">
    <source>
        <dbReference type="ARBA" id="ARBA00023065"/>
    </source>
</evidence>
<evidence type="ECO:0000256" key="7">
    <source>
        <dbReference type="ARBA" id="ARBA00023170"/>
    </source>
</evidence>
<evidence type="ECO:0000313" key="13">
    <source>
        <dbReference type="Proteomes" id="UP001186944"/>
    </source>
</evidence>
<dbReference type="EMBL" id="VSWD01000007">
    <property type="protein sequence ID" value="KAK3098871.1"/>
    <property type="molecule type" value="Genomic_DNA"/>
</dbReference>
<keyword evidence="8" id="KW-1071">Ligand-gated ion channel</keyword>
<evidence type="ECO:0000259" key="11">
    <source>
        <dbReference type="Pfam" id="PF02931"/>
    </source>
</evidence>
<evidence type="ECO:0000256" key="3">
    <source>
        <dbReference type="ARBA" id="ARBA00022692"/>
    </source>
</evidence>
<keyword evidence="7" id="KW-0675">Receptor</keyword>
<dbReference type="InterPro" id="IPR006201">
    <property type="entry name" value="Neur_channel"/>
</dbReference>
<sequence>MVREVEQKQPSADNSRGVPDEQRLMSHILLGYEKAVRPVKNASTPVIVKMGLTLTQIFDMDEKNQVLVTNVWLDQEWHDEFLQWQARDFANISVLRVPCDKLWLPDIVLYNNAAEYTDGVMSANAMVRSDGNVFWPVPTKLQSSCKVDVTYFHLMTRYIIDPCRKMRKKKRISEKERKKEIER</sequence>
<dbReference type="PRINTS" id="PR00254">
    <property type="entry name" value="NICOTINICR"/>
</dbReference>
<keyword evidence="13" id="KW-1185">Reference proteome</keyword>
<dbReference type="InterPro" id="IPR002394">
    <property type="entry name" value="Nicotinic_acetylcholine_rcpt"/>
</dbReference>
<evidence type="ECO:0000256" key="9">
    <source>
        <dbReference type="ARBA" id="ARBA00023303"/>
    </source>
</evidence>
<comment type="subcellular location">
    <subcellularLocation>
        <location evidence="10">Synaptic cell membrane</location>
        <topology evidence="10">Multi-pass membrane protein</topology>
    </subcellularLocation>
</comment>
<dbReference type="PANTHER" id="PTHR18945">
    <property type="entry name" value="NEUROTRANSMITTER GATED ION CHANNEL"/>
    <property type="match status" value="1"/>
</dbReference>
<dbReference type="Gene3D" id="2.70.170.10">
    <property type="entry name" value="Neurotransmitter-gated ion-channel ligand-binding domain"/>
    <property type="match status" value="1"/>
</dbReference>
<dbReference type="GO" id="GO:0022848">
    <property type="term" value="F:acetylcholine-gated monoatomic cation-selective channel activity"/>
    <property type="evidence" value="ECO:0007669"/>
    <property type="project" value="InterPro"/>
</dbReference>
<protein>
    <recommendedName>
        <fullName evidence="11">Neurotransmitter-gated ion-channel ligand-binding domain-containing protein</fullName>
    </recommendedName>
</protein>
<dbReference type="InterPro" id="IPR006202">
    <property type="entry name" value="Neur_chan_lig-bd"/>
</dbReference>
<comment type="caution">
    <text evidence="12">The sequence shown here is derived from an EMBL/GenBank/DDBJ whole genome shotgun (WGS) entry which is preliminary data.</text>
</comment>
<dbReference type="Proteomes" id="UP001186944">
    <property type="component" value="Unassembled WGS sequence"/>
</dbReference>
<dbReference type="SUPFAM" id="SSF63712">
    <property type="entry name" value="Nicotinic receptor ligand binding domain-like"/>
    <property type="match status" value="1"/>
</dbReference>